<organism evidence="2 3">
    <name type="scientific">Candidatus Caccousia avicola</name>
    <dbReference type="NCBI Taxonomy" id="2840721"/>
    <lineage>
        <taxon>Bacteria</taxon>
        <taxon>Bacillati</taxon>
        <taxon>Bacillota</taxon>
        <taxon>Clostridia</taxon>
        <taxon>Eubacteriales</taxon>
        <taxon>Oscillospiraceae</taxon>
        <taxon>Oscillospiraceae incertae sedis</taxon>
        <taxon>Candidatus Caccousia</taxon>
    </lineage>
</organism>
<dbReference type="Pfam" id="PF01381">
    <property type="entry name" value="HTH_3"/>
    <property type="match status" value="1"/>
</dbReference>
<dbReference type="EMBL" id="DVGZ01000016">
    <property type="protein sequence ID" value="HIR46335.1"/>
    <property type="molecule type" value="Genomic_DNA"/>
</dbReference>
<dbReference type="Gene3D" id="1.10.260.40">
    <property type="entry name" value="lambda repressor-like DNA-binding domains"/>
    <property type="match status" value="1"/>
</dbReference>
<evidence type="ECO:0000313" key="3">
    <source>
        <dbReference type="Proteomes" id="UP000824242"/>
    </source>
</evidence>
<comment type="caution">
    <text evidence="2">The sequence shown here is derived from an EMBL/GenBank/DDBJ whole genome shotgun (WGS) entry which is preliminary data.</text>
</comment>
<dbReference type="SMART" id="SM00530">
    <property type="entry name" value="HTH_XRE"/>
    <property type="match status" value="1"/>
</dbReference>
<feature type="domain" description="HTH cro/C1-type" evidence="1">
    <location>
        <begin position="12"/>
        <end position="66"/>
    </location>
</feature>
<gene>
    <name evidence="2" type="ORF">IAB89_01560</name>
</gene>
<dbReference type="Proteomes" id="UP000824242">
    <property type="component" value="Unassembled WGS sequence"/>
</dbReference>
<evidence type="ECO:0000313" key="2">
    <source>
        <dbReference type="EMBL" id="HIR46335.1"/>
    </source>
</evidence>
<sequence length="120" mass="13355">MPVYQKSLGDTVRKARHKAKLSQSELAEVLGIGLRTVGDIENYRSNLTIETLYPLIRTLNIDPADIFYPEHSDTTNGATAELKAKLATCTEAEAILLNEICEAALRTLRSPKSYSVYKQK</sequence>
<dbReference type="PROSITE" id="PS50943">
    <property type="entry name" value="HTH_CROC1"/>
    <property type="match status" value="1"/>
</dbReference>
<evidence type="ECO:0000259" key="1">
    <source>
        <dbReference type="PROSITE" id="PS50943"/>
    </source>
</evidence>
<protein>
    <submittedName>
        <fullName evidence="2">Helix-turn-helix transcriptional regulator</fullName>
    </submittedName>
</protein>
<dbReference type="CDD" id="cd00093">
    <property type="entry name" value="HTH_XRE"/>
    <property type="match status" value="1"/>
</dbReference>
<name>A0A9D1DDI9_9FIRM</name>
<reference evidence="2" key="1">
    <citation type="submission" date="2020-10" db="EMBL/GenBank/DDBJ databases">
        <authorList>
            <person name="Gilroy R."/>
        </authorList>
    </citation>
    <scope>NUCLEOTIDE SEQUENCE</scope>
    <source>
        <strain evidence="2">ChiSxjej1B13-7958</strain>
    </source>
</reference>
<dbReference type="AlphaFoldDB" id="A0A9D1DDI9"/>
<proteinExistence type="predicted"/>
<dbReference type="SUPFAM" id="SSF47413">
    <property type="entry name" value="lambda repressor-like DNA-binding domains"/>
    <property type="match status" value="1"/>
</dbReference>
<dbReference type="InterPro" id="IPR010982">
    <property type="entry name" value="Lambda_DNA-bd_dom_sf"/>
</dbReference>
<accession>A0A9D1DDI9</accession>
<reference evidence="2" key="2">
    <citation type="journal article" date="2021" name="PeerJ">
        <title>Extensive microbial diversity within the chicken gut microbiome revealed by metagenomics and culture.</title>
        <authorList>
            <person name="Gilroy R."/>
            <person name="Ravi A."/>
            <person name="Getino M."/>
            <person name="Pursley I."/>
            <person name="Horton D.L."/>
            <person name="Alikhan N.F."/>
            <person name="Baker D."/>
            <person name="Gharbi K."/>
            <person name="Hall N."/>
            <person name="Watson M."/>
            <person name="Adriaenssens E.M."/>
            <person name="Foster-Nyarko E."/>
            <person name="Jarju S."/>
            <person name="Secka A."/>
            <person name="Antonio M."/>
            <person name="Oren A."/>
            <person name="Chaudhuri R.R."/>
            <person name="La Ragione R."/>
            <person name="Hildebrand F."/>
            <person name="Pallen M.J."/>
        </authorList>
    </citation>
    <scope>NUCLEOTIDE SEQUENCE</scope>
    <source>
        <strain evidence="2">ChiSxjej1B13-7958</strain>
    </source>
</reference>
<dbReference type="InterPro" id="IPR001387">
    <property type="entry name" value="Cro/C1-type_HTH"/>
</dbReference>
<dbReference type="GO" id="GO:0003677">
    <property type="term" value="F:DNA binding"/>
    <property type="evidence" value="ECO:0007669"/>
    <property type="project" value="InterPro"/>
</dbReference>